<gene>
    <name evidence="6" type="ORF">GR303_22970</name>
</gene>
<evidence type="ECO:0000256" key="4">
    <source>
        <dbReference type="ARBA" id="ARBA00023163"/>
    </source>
</evidence>
<evidence type="ECO:0000313" key="6">
    <source>
        <dbReference type="EMBL" id="NBJ27187.1"/>
    </source>
</evidence>
<dbReference type="InterPro" id="IPR036388">
    <property type="entry name" value="WH-like_DNA-bd_sf"/>
</dbReference>
<dbReference type="Pfam" id="PF03466">
    <property type="entry name" value="LysR_substrate"/>
    <property type="match status" value="1"/>
</dbReference>
<keyword evidence="3" id="KW-0238">DNA-binding</keyword>
<evidence type="ECO:0000256" key="2">
    <source>
        <dbReference type="ARBA" id="ARBA00023015"/>
    </source>
</evidence>
<reference evidence="6 7" key="1">
    <citation type="submission" date="2020-01" db="EMBL/GenBank/DDBJ databases">
        <title>Microvirga sp. nov., an arsenate reduction bacterium isolated from Tibet hotspring sediments.</title>
        <authorList>
            <person name="Yuan C.-G."/>
        </authorList>
    </citation>
    <scope>NUCLEOTIDE SEQUENCE [LARGE SCALE GENOMIC DNA]</scope>
    <source>
        <strain evidence="6 7">SYSU G3D203</strain>
    </source>
</reference>
<dbReference type="Pfam" id="PF00126">
    <property type="entry name" value="HTH_1"/>
    <property type="match status" value="1"/>
</dbReference>
<comment type="caution">
    <text evidence="6">The sequence shown here is derived from an EMBL/GenBank/DDBJ whole genome shotgun (WGS) entry which is preliminary data.</text>
</comment>
<dbReference type="InterPro" id="IPR005119">
    <property type="entry name" value="LysR_subst-bd"/>
</dbReference>
<dbReference type="InterPro" id="IPR000847">
    <property type="entry name" value="LysR_HTH_N"/>
</dbReference>
<keyword evidence="2" id="KW-0805">Transcription regulation</keyword>
<dbReference type="Proteomes" id="UP000818323">
    <property type="component" value="Unassembled WGS sequence"/>
</dbReference>
<dbReference type="CDD" id="cd08414">
    <property type="entry name" value="PBP2_LTTR_aromatics_like"/>
    <property type="match status" value="1"/>
</dbReference>
<dbReference type="SUPFAM" id="SSF46785">
    <property type="entry name" value="Winged helix' DNA-binding domain"/>
    <property type="match status" value="1"/>
</dbReference>
<proteinExistence type="inferred from homology"/>
<comment type="similarity">
    <text evidence="1">Belongs to the LysR transcriptional regulatory family.</text>
</comment>
<dbReference type="PANTHER" id="PTHR30346:SF17">
    <property type="entry name" value="LYSR FAMILY TRANSCRIPTIONAL REGULATOR"/>
    <property type="match status" value="1"/>
</dbReference>
<dbReference type="Gene3D" id="1.10.10.10">
    <property type="entry name" value="Winged helix-like DNA-binding domain superfamily/Winged helix DNA-binding domain"/>
    <property type="match status" value="1"/>
</dbReference>
<dbReference type="PANTHER" id="PTHR30346">
    <property type="entry name" value="TRANSCRIPTIONAL DUAL REGULATOR HCAR-RELATED"/>
    <property type="match status" value="1"/>
</dbReference>
<name>A0ABW9Z3S8_9HYPH</name>
<dbReference type="PROSITE" id="PS50931">
    <property type="entry name" value="HTH_LYSR"/>
    <property type="match status" value="1"/>
</dbReference>
<dbReference type="PRINTS" id="PR00039">
    <property type="entry name" value="HTHLYSR"/>
</dbReference>
<evidence type="ECO:0000256" key="1">
    <source>
        <dbReference type="ARBA" id="ARBA00009437"/>
    </source>
</evidence>
<keyword evidence="4" id="KW-0804">Transcription</keyword>
<organism evidence="6 7">
    <name type="scientific">Microvirga arsenatis</name>
    <dbReference type="NCBI Taxonomy" id="2692265"/>
    <lineage>
        <taxon>Bacteria</taxon>
        <taxon>Pseudomonadati</taxon>
        <taxon>Pseudomonadota</taxon>
        <taxon>Alphaproteobacteria</taxon>
        <taxon>Hyphomicrobiales</taxon>
        <taxon>Methylobacteriaceae</taxon>
        <taxon>Microvirga</taxon>
    </lineage>
</organism>
<protein>
    <submittedName>
        <fullName evidence="6">LysR family transcriptional regulator</fullName>
    </submittedName>
</protein>
<sequence length="289" mass="31369">MAKASSFRGASEALNVAQPAVSRAVQMLEAELGFKLLERTTRRVTLTKAGAVLARDVEDAMQLLSRSVRNARQVACGEAGEIIVAYSAQSANGPMADMIVRFRSCFPHAAVSLYMMSSHEQVHALESGEIDVGFLLSAACKGSLGHMVVGRERFVLLVSKHHPLARRSTIALKELADVPFVIGTTKRWETFRSLINSACLTAGFLPTIAEEADDVPVLLQLVSLQRGVTLYGSAVRPTLPPDIAAIPLSDPDVFFDVSVAWNRRQQTPLVREFIAFIEKSLAPIDLVKG</sequence>
<feature type="domain" description="HTH lysR-type" evidence="5">
    <location>
        <begin position="1"/>
        <end position="47"/>
    </location>
</feature>
<keyword evidence="7" id="KW-1185">Reference proteome</keyword>
<evidence type="ECO:0000256" key="3">
    <source>
        <dbReference type="ARBA" id="ARBA00023125"/>
    </source>
</evidence>
<dbReference type="EMBL" id="JAAAXJ010000030">
    <property type="protein sequence ID" value="NBJ27187.1"/>
    <property type="molecule type" value="Genomic_DNA"/>
</dbReference>
<dbReference type="Gene3D" id="3.40.190.10">
    <property type="entry name" value="Periplasmic binding protein-like II"/>
    <property type="match status" value="2"/>
</dbReference>
<evidence type="ECO:0000259" key="5">
    <source>
        <dbReference type="PROSITE" id="PS50931"/>
    </source>
</evidence>
<dbReference type="SUPFAM" id="SSF53850">
    <property type="entry name" value="Periplasmic binding protein-like II"/>
    <property type="match status" value="1"/>
</dbReference>
<evidence type="ECO:0000313" key="7">
    <source>
        <dbReference type="Proteomes" id="UP000818323"/>
    </source>
</evidence>
<dbReference type="InterPro" id="IPR036390">
    <property type="entry name" value="WH_DNA-bd_sf"/>
</dbReference>
<accession>A0ABW9Z3S8</accession>